<keyword evidence="1" id="KW-1185">Reference proteome</keyword>
<dbReference type="Pfam" id="PF00106">
    <property type="entry name" value="adh_short"/>
    <property type="match status" value="1"/>
</dbReference>
<dbReference type="PANTHER" id="PTHR43313:SF34">
    <property type="entry name" value="RETINOL DEHYDROGENASE 7"/>
    <property type="match status" value="1"/>
</dbReference>
<accession>A0A914EP20</accession>
<dbReference type="InterPro" id="IPR002347">
    <property type="entry name" value="SDR_fam"/>
</dbReference>
<dbReference type="Proteomes" id="UP000887540">
    <property type="component" value="Unplaced"/>
</dbReference>
<evidence type="ECO:0000313" key="1">
    <source>
        <dbReference type="Proteomes" id="UP000887540"/>
    </source>
</evidence>
<sequence length="128" mass="14230">MKNRAVFITGCDSGFGRLLALKCAKSDIPTFAGCLTVDGQRNLEKESSCLKSKIKTVLLDITKDESVEAAFDFVKKNLEADQKLWALVNNAGTLTSYGPDEWVSIDQYRRALEVNTFGMIRCVHVTFC</sequence>
<dbReference type="AlphaFoldDB" id="A0A914EP20"/>
<dbReference type="WBParaSite" id="ACRNAN_scaffold9406.g7666.t1">
    <property type="protein sequence ID" value="ACRNAN_scaffold9406.g7666.t1"/>
    <property type="gene ID" value="ACRNAN_scaffold9406.g7666"/>
</dbReference>
<name>A0A914EP20_9BILA</name>
<dbReference type="GO" id="GO:0008202">
    <property type="term" value="P:steroid metabolic process"/>
    <property type="evidence" value="ECO:0007669"/>
    <property type="project" value="TreeGrafter"/>
</dbReference>
<dbReference type="PANTHER" id="PTHR43313">
    <property type="entry name" value="SHORT-CHAIN DEHYDROGENASE/REDUCTASE FAMILY 9C"/>
    <property type="match status" value="1"/>
</dbReference>
<protein>
    <submittedName>
        <fullName evidence="2">Uncharacterized protein</fullName>
    </submittedName>
</protein>
<organism evidence="1 2">
    <name type="scientific">Acrobeloides nanus</name>
    <dbReference type="NCBI Taxonomy" id="290746"/>
    <lineage>
        <taxon>Eukaryota</taxon>
        <taxon>Metazoa</taxon>
        <taxon>Ecdysozoa</taxon>
        <taxon>Nematoda</taxon>
        <taxon>Chromadorea</taxon>
        <taxon>Rhabditida</taxon>
        <taxon>Tylenchina</taxon>
        <taxon>Cephalobomorpha</taxon>
        <taxon>Cephaloboidea</taxon>
        <taxon>Cephalobidae</taxon>
        <taxon>Acrobeloides</taxon>
    </lineage>
</organism>
<reference evidence="2" key="1">
    <citation type="submission" date="2022-11" db="UniProtKB">
        <authorList>
            <consortium name="WormBaseParasite"/>
        </authorList>
    </citation>
    <scope>IDENTIFICATION</scope>
</reference>
<proteinExistence type="predicted"/>
<dbReference type="Gene3D" id="3.40.50.720">
    <property type="entry name" value="NAD(P)-binding Rossmann-like Domain"/>
    <property type="match status" value="1"/>
</dbReference>
<dbReference type="SUPFAM" id="SSF51735">
    <property type="entry name" value="NAD(P)-binding Rossmann-fold domains"/>
    <property type="match status" value="1"/>
</dbReference>
<evidence type="ECO:0000313" key="2">
    <source>
        <dbReference type="WBParaSite" id="ACRNAN_scaffold9406.g7666.t1"/>
    </source>
</evidence>
<dbReference type="InterPro" id="IPR036291">
    <property type="entry name" value="NAD(P)-bd_dom_sf"/>
</dbReference>
<dbReference type="GO" id="GO:0016491">
    <property type="term" value="F:oxidoreductase activity"/>
    <property type="evidence" value="ECO:0007669"/>
    <property type="project" value="TreeGrafter"/>
</dbReference>